<evidence type="ECO:0000313" key="1">
    <source>
        <dbReference type="EnsemblMetazoa" id="tetur07g01170.1"/>
    </source>
</evidence>
<reference evidence="1" key="2">
    <citation type="submission" date="2015-06" db="UniProtKB">
        <authorList>
            <consortium name="EnsemblMetazoa"/>
        </authorList>
    </citation>
    <scope>IDENTIFICATION</scope>
</reference>
<reference evidence="2" key="1">
    <citation type="submission" date="2011-08" db="EMBL/GenBank/DDBJ databases">
        <authorList>
            <person name="Rombauts S."/>
        </authorList>
    </citation>
    <scope>NUCLEOTIDE SEQUENCE</scope>
    <source>
        <strain evidence="2">London</strain>
    </source>
</reference>
<name>T1K8F7_TETUR</name>
<organism evidence="1 2">
    <name type="scientific">Tetranychus urticae</name>
    <name type="common">Two-spotted spider mite</name>
    <dbReference type="NCBI Taxonomy" id="32264"/>
    <lineage>
        <taxon>Eukaryota</taxon>
        <taxon>Metazoa</taxon>
        <taxon>Ecdysozoa</taxon>
        <taxon>Arthropoda</taxon>
        <taxon>Chelicerata</taxon>
        <taxon>Arachnida</taxon>
        <taxon>Acari</taxon>
        <taxon>Acariformes</taxon>
        <taxon>Trombidiformes</taxon>
        <taxon>Prostigmata</taxon>
        <taxon>Eleutherengona</taxon>
        <taxon>Raphignathae</taxon>
        <taxon>Tetranychoidea</taxon>
        <taxon>Tetranychidae</taxon>
        <taxon>Tetranychus</taxon>
    </lineage>
</organism>
<dbReference type="Proteomes" id="UP000015104">
    <property type="component" value="Unassembled WGS sequence"/>
</dbReference>
<dbReference type="AlphaFoldDB" id="T1K8F7"/>
<dbReference type="EMBL" id="CAEY01001874">
    <property type="status" value="NOT_ANNOTATED_CDS"/>
    <property type="molecule type" value="Genomic_DNA"/>
</dbReference>
<dbReference type="EnsemblMetazoa" id="tetur07g01170.1">
    <property type="protein sequence ID" value="tetur07g01170.1"/>
    <property type="gene ID" value="tetur07g01170"/>
</dbReference>
<sequence>MKCEITSNLFYHHNLSIETLAAWMDYDGWNQGSFTSLAINLINSTLKFNVQRESPYKVADMPLGHDLMYGVQKIYTSFTKKLNFDKRHSNSVTFGDVCVPCNTVVMNKSTKHFD</sequence>
<proteinExistence type="predicted"/>
<dbReference type="HOGENOM" id="CLU_2124195_0_0_1"/>
<evidence type="ECO:0000313" key="2">
    <source>
        <dbReference type="Proteomes" id="UP000015104"/>
    </source>
</evidence>
<keyword evidence="2" id="KW-1185">Reference proteome</keyword>
<protein>
    <submittedName>
        <fullName evidence="1">Uncharacterized protein</fullName>
    </submittedName>
</protein>
<accession>T1K8F7</accession>